<feature type="region of interest" description="Disordered" evidence="1">
    <location>
        <begin position="67"/>
        <end position="98"/>
    </location>
</feature>
<dbReference type="Proteomes" id="UP000183760">
    <property type="component" value="Unassembled WGS sequence"/>
</dbReference>
<comment type="caution">
    <text evidence="3">The sequence shown here is derived from an EMBL/GenBank/DDBJ whole genome shotgun (WGS) entry which is preliminary data.</text>
</comment>
<dbReference type="RefSeq" id="WP_046715421.1">
    <property type="nucleotide sequence ID" value="NZ_BJXR01000043.1"/>
</dbReference>
<evidence type="ECO:0000256" key="2">
    <source>
        <dbReference type="SAM" id="SignalP"/>
    </source>
</evidence>
<accession>A0ABY1BZT3</accession>
<evidence type="ECO:0000313" key="3">
    <source>
        <dbReference type="EMBL" id="SET41081.1"/>
    </source>
</evidence>
<evidence type="ECO:0008006" key="5">
    <source>
        <dbReference type="Google" id="ProtNLM"/>
    </source>
</evidence>
<feature type="compositionally biased region" description="Gly residues" evidence="1">
    <location>
        <begin position="132"/>
        <end position="143"/>
    </location>
</feature>
<proteinExistence type="predicted"/>
<organism evidence="3 4">
    <name type="scientific">Myxococcus fulvus</name>
    <dbReference type="NCBI Taxonomy" id="33"/>
    <lineage>
        <taxon>Bacteria</taxon>
        <taxon>Pseudomonadati</taxon>
        <taxon>Myxococcota</taxon>
        <taxon>Myxococcia</taxon>
        <taxon>Myxococcales</taxon>
        <taxon>Cystobacterineae</taxon>
        <taxon>Myxococcaceae</taxon>
        <taxon>Myxococcus</taxon>
    </lineage>
</organism>
<keyword evidence="4" id="KW-1185">Reference proteome</keyword>
<evidence type="ECO:0000313" key="4">
    <source>
        <dbReference type="Proteomes" id="UP000183760"/>
    </source>
</evidence>
<sequence length="183" mass="19446">MKKVLLLVPLLLGVAACRHFEPVPSTEQIQRKAPKGALVRVILRDRANPQRLTTYVVDVSRNEIVGQSNRDANATRGAQEETSSEKATTEGDTSAMQSGGQLYVGDVELLTDCVPRTDKEGCLGVADLNDGDPGGASGGGGDPTGHQQLVEKVKRLAALTYWSTLEVGIPTVRKTAAPGRVNQ</sequence>
<gene>
    <name evidence="3" type="ORF">SAMN05443572_102181</name>
</gene>
<name>A0ABY1BZT3_MYXFU</name>
<dbReference type="EMBL" id="FOIB01000002">
    <property type="protein sequence ID" value="SET41081.1"/>
    <property type="molecule type" value="Genomic_DNA"/>
</dbReference>
<keyword evidence="2" id="KW-0732">Signal</keyword>
<dbReference type="PROSITE" id="PS51257">
    <property type="entry name" value="PROKAR_LIPOPROTEIN"/>
    <property type="match status" value="1"/>
</dbReference>
<evidence type="ECO:0000256" key="1">
    <source>
        <dbReference type="SAM" id="MobiDB-lite"/>
    </source>
</evidence>
<feature type="chain" id="PRO_5045974172" description="Lipoprotein" evidence="2">
    <location>
        <begin position="21"/>
        <end position="183"/>
    </location>
</feature>
<reference evidence="3 4" key="1">
    <citation type="submission" date="2016-10" db="EMBL/GenBank/DDBJ databases">
        <authorList>
            <person name="Varghese N."/>
            <person name="Submissions S."/>
        </authorList>
    </citation>
    <scope>NUCLEOTIDE SEQUENCE [LARGE SCALE GENOMIC DNA]</scope>
    <source>
        <strain evidence="3 4">DSM 16525</strain>
    </source>
</reference>
<feature type="signal peptide" evidence="2">
    <location>
        <begin position="1"/>
        <end position="20"/>
    </location>
</feature>
<protein>
    <recommendedName>
        <fullName evidence="5">Lipoprotein</fullName>
    </recommendedName>
</protein>
<feature type="region of interest" description="Disordered" evidence="1">
    <location>
        <begin position="126"/>
        <end position="146"/>
    </location>
</feature>